<dbReference type="GO" id="GO:0008083">
    <property type="term" value="F:growth factor activity"/>
    <property type="evidence" value="ECO:0007669"/>
    <property type="project" value="UniProtKB-KW"/>
</dbReference>
<feature type="disulfide bond" evidence="16">
    <location>
        <begin position="36"/>
        <end position="45"/>
    </location>
</feature>
<dbReference type="CDD" id="cd00054">
    <property type="entry name" value="EGF_CA"/>
    <property type="match status" value="1"/>
</dbReference>
<dbReference type="GO" id="GO:0045840">
    <property type="term" value="P:positive regulation of mitotic nuclear division"/>
    <property type="evidence" value="ECO:0007669"/>
    <property type="project" value="TreeGrafter"/>
</dbReference>
<dbReference type="CTD" id="145957"/>
<evidence type="ECO:0000256" key="9">
    <source>
        <dbReference type="ARBA" id="ARBA00023030"/>
    </source>
</evidence>
<dbReference type="GO" id="GO:0008284">
    <property type="term" value="P:positive regulation of cell population proliferation"/>
    <property type="evidence" value="ECO:0007669"/>
    <property type="project" value="TreeGrafter"/>
</dbReference>
<reference evidence="20 21" key="1">
    <citation type="submission" date="2025-04" db="UniProtKB">
        <authorList>
            <consortium name="RefSeq"/>
        </authorList>
    </citation>
    <scope>IDENTIFICATION</scope>
    <source>
        <tissue evidence="20 21">Ear skin</tissue>
    </source>
</reference>
<evidence type="ECO:0000313" key="23">
    <source>
        <dbReference type="RefSeq" id="XP_032324733.1"/>
    </source>
</evidence>
<keyword evidence="7 17" id="KW-0812">Transmembrane</keyword>
<comment type="subunit">
    <text evidence="14">Interacts with ERBB4.</text>
</comment>
<evidence type="ECO:0000256" key="3">
    <source>
        <dbReference type="ARBA" id="ARBA00008216"/>
    </source>
</evidence>
<dbReference type="GO" id="GO:0005154">
    <property type="term" value="F:epidermal growth factor receptor binding"/>
    <property type="evidence" value="ECO:0007669"/>
    <property type="project" value="TreeGrafter"/>
</dbReference>
<evidence type="ECO:0000256" key="17">
    <source>
        <dbReference type="SAM" id="Phobius"/>
    </source>
</evidence>
<comment type="function">
    <text evidence="13">Low affinity ligand for the ERBB4 tyrosine kinase receptor. Concomitantly recruits ERBB1 and ERBB2 coreceptors, resulting in ligand-stimulated tyrosine phosphorylation and activation of the ERBB receptors. Does not bind to the ERBB1, ERBB2 and ERBB3 receptors.</text>
</comment>
<evidence type="ECO:0000313" key="19">
    <source>
        <dbReference type="Proteomes" id="UP000694856"/>
    </source>
</evidence>
<evidence type="ECO:0000256" key="1">
    <source>
        <dbReference type="ARBA" id="ARBA00004251"/>
    </source>
</evidence>
<comment type="caution">
    <text evidence="16">Lacks conserved residue(s) required for the propagation of feature annotation.</text>
</comment>
<evidence type="ECO:0000313" key="20">
    <source>
        <dbReference type="RefSeq" id="XP_032324730.1"/>
    </source>
</evidence>
<evidence type="ECO:0000259" key="18">
    <source>
        <dbReference type="PROSITE" id="PS50026"/>
    </source>
</evidence>
<evidence type="ECO:0000256" key="2">
    <source>
        <dbReference type="ARBA" id="ARBA00004613"/>
    </source>
</evidence>
<name>A0A8B8S3D6_CAMFR</name>
<dbReference type="PROSITE" id="PS50026">
    <property type="entry name" value="EGF_3"/>
    <property type="match status" value="1"/>
</dbReference>
<sequence>MPTDHEEPCGPSHRSFCLNGGICYVIPTIPSPFCRCIENYTGARCEEVFLPSSSIQIRSDLFTAFVALAVLGTLIIGALYFLCRISHHVVRSLNSTKNQLQLISQTAAAPTTRHLNKPSQTSSSVESLVDATFSYQLTTNTETPSRNCPAVIPQNRRATFRGPAPSSVTSAWWRRAALAPTTVKVNFLLAVSHKPFFSPRKAMLSQCVKLHCWPCCVTQITVMENTEEISQ</sequence>
<dbReference type="FunFam" id="2.10.25.10:FF:000356">
    <property type="entry name" value="pro-neuregulin-4, membrane-bound isoform"/>
    <property type="match status" value="1"/>
</dbReference>
<keyword evidence="11 16" id="KW-1015">Disulfide bond</keyword>
<dbReference type="AlphaFoldDB" id="A0A8B8S3D6"/>
<keyword evidence="10 17" id="KW-0472">Membrane</keyword>
<evidence type="ECO:0000256" key="6">
    <source>
        <dbReference type="ARBA" id="ARBA00022536"/>
    </source>
</evidence>
<evidence type="ECO:0000256" key="4">
    <source>
        <dbReference type="ARBA" id="ARBA00022475"/>
    </source>
</evidence>
<dbReference type="GO" id="GO:0005886">
    <property type="term" value="C:plasma membrane"/>
    <property type="evidence" value="ECO:0007669"/>
    <property type="project" value="UniProtKB-SubCell"/>
</dbReference>
<dbReference type="KEGG" id="cfr:102522168"/>
<dbReference type="RefSeq" id="XP_032324733.1">
    <property type="nucleotide sequence ID" value="XM_032468842.1"/>
</dbReference>
<dbReference type="SUPFAM" id="SSF57196">
    <property type="entry name" value="EGF/Laminin"/>
    <property type="match status" value="1"/>
</dbReference>
<keyword evidence="6 16" id="KW-0245">EGF-like domain</keyword>
<keyword evidence="4" id="KW-1003">Cell membrane</keyword>
<evidence type="ECO:0000256" key="11">
    <source>
        <dbReference type="ARBA" id="ARBA00023157"/>
    </source>
</evidence>
<dbReference type="InterPro" id="IPR000742">
    <property type="entry name" value="EGF"/>
</dbReference>
<dbReference type="Gene3D" id="2.10.25.10">
    <property type="entry name" value="Laminin"/>
    <property type="match status" value="1"/>
</dbReference>
<keyword evidence="8 17" id="KW-1133">Transmembrane helix</keyword>
<keyword evidence="9" id="KW-0339">Growth factor</keyword>
<protein>
    <recommendedName>
        <fullName evidence="15">Pro-neuregulin-4, membrane-bound isoform</fullName>
    </recommendedName>
</protein>
<evidence type="ECO:0000313" key="22">
    <source>
        <dbReference type="RefSeq" id="XP_032324732.1"/>
    </source>
</evidence>
<dbReference type="PANTHER" id="PTHR10740">
    <property type="entry name" value="TRANSFORMING GROWTH FACTOR ALPHA"/>
    <property type="match status" value="1"/>
</dbReference>
<dbReference type="RefSeq" id="XP_032324731.1">
    <property type="nucleotide sequence ID" value="XM_032468840.1"/>
</dbReference>
<comment type="subcellular location">
    <subcellularLocation>
        <location evidence="1">Cell membrane</location>
        <topology evidence="1">Single-pass type I membrane protein</topology>
    </subcellularLocation>
    <subcellularLocation>
        <location evidence="2">Secreted</location>
    </subcellularLocation>
</comment>
<gene>
    <name evidence="20 21 22 23" type="primary">NRG4</name>
</gene>
<evidence type="ECO:0000256" key="13">
    <source>
        <dbReference type="ARBA" id="ARBA00054375"/>
    </source>
</evidence>
<keyword evidence="19" id="KW-1185">Reference proteome</keyword>
<proteinExistence type="inferred from homology"/>
<evidence type="ECO:0000256" key="8">
    <source>
        <dbReference type="ARBA" id="ARBA00022989"/>
    </source>
</evidence>
<organism evidence="19 21">
    <name type="scientific">Camelus ferus</name>
    <name type="common">Wild bactrian camel</name>
    <name type="synonym">Camelus bactrianus ferus</name>
    <dbReference type="NCBI Taxonomy" id="419612"/>
    <lineage>
        <taxon>Eukaryota</taxon>
        <taxon>Metazoa</taxon>
        <taxon>Chordata</taxon>
        <taxon>Craniata</taxon>
        <taxon>Vertebrata</taxon>
        <taxon>Euteleostomi</taxon>
        <taxon>Mammalia</taxon>
        <taxon>Eutheria</taxon>
        <taxon>Laurasiatheria</taxon>
        <taxon>Artiodactyla</taxon>
        <taxon>Tylopoda</taxon>
        <taxon>Camelidae</taxon>
        <taxon>Camelus</taxon>
    </lineage>
</organism>
<accession>A0A8B8S3D6</accession>
<evidence type="ECO:0000256" key="15">
    <source>
        <dbReference type="ARBA" id="ARBA00073762"/>
    </source>
</evidence>
<dbReference type="GO" id="GO:0005615">
    <property type="term" value="C:extracellular space"/>
    <property type="evidence" value="ECO:0007669"/>
    <property type="project" value="TreeGrafter"/>
</dbReference>
<evidence type="ECO:0000256" key="5">
    <source>
        <dbReference type="ARBA" id="ARBA00022525"/>
    </source>
</evidence>
<keyword evidence="5" id="KW-0964">Secreted</keyword>
<dbReference type="SMART" id="SM00181">
    <property type="entry name" value="EGF"/>
    <property type="match status" value="1"/>
</dbReference>
<feature type="domain" description="EGF-like" evidence="18">
    <location>
        <begin position="5"/>
        <end position="46"/>
    </location>
</feature>
<comment type="similarity">
    <text evidence="3">Belongs to the neuregulin family.</text>
</comment>
<dbReference type="PROSITE" id="PS00022">
    <property type="entry name" value="EGF_1"/>
    <property type="match status" value="1"/>
</dbReference>
<dbReference type="GO" id="GO:0007173">
    <property type="term" value="P:epidermal growth factor receptor signaling pathway"/>
    <property type="evidence" value="ECO:0007669"/>
    <property type="project" value="TreeGrafter"/>
</dbReference>
<dbReference type="GeneID" id="102522168"/>
<evidence type="ECO:0000313" key="21">
    <source>
        <dbReference type="RefSeq" id="XP_032324731.1"/>
    </source>
</evidence>
<feature type="disulfide bond" evidence="16">
    <location>
        <begin position="17"/>
        <end position="34"/>
    </location>
</feature>
<dbReference type="RefSeq" id="XP_032324732.1">
    <property type="nucleotide sequence ID" value="XM_032468841.1"/>
</dbReference>
<keyword evidence="12" id="KW-0325">Glycoprotein</keyword>
<evidence type="ECO:0000256" key="7">
    <source>
        <dbReference type="ARBA" id="ARBA00022692"/>
    </source>
</evidence>
<evidence type="ECO:0000256" key="14">
    <source>
        <dbReference type="ARBA" id="ARBA00063299"/>
    </source>
</evidence>
<dbReference type="PANTHER" id="PTHR10740:SF15">
    <property type="entry name" value="EGF-LIKE DOMAIN-CONTAINING PROTEIN"/>
    <property type="match status" value="1"/>
</dbReference>
<evidence type="ECO:0000256" key="10">
    <source>
        <dbReference type="ARBA" id="ARBA00023136"/>
    </source>
</evidence>
<dbReference type="RefSeq" id="XP_032324730.1">
    <property type="nucleotide sequence ID" value="XM_032468839.1"/>
</dbReference>
<evidence type="ECO:0000256" key="16">
    <source>
        <dbReference type="PROSITE-ProRule" id="PRU00076"/>
    </source>
</evidence>
<evidence type="ECO:0000256" key="12">
    <source>
        <dbReference type="ARBA" id="ARBA00023180"/>
    </source>
</evidence>
<dbReference type="Proteomes" id="UP000694856">
    <property type="component" value="Chromosome 27"/>
</dbReference>
<feature type="transmembrane region" description="Helical" evidence="17">
    <location>
        <begin position="61"/>
        <end position="83"/>
    </location>
</feature>